<name>A0A6G5QHE7_9BACT</name>
<evidence type="ECO:0000313" key="2">
    <source>
        <dbReference type="Proteomes" id="UP000503264"/>
    </source>
</evidence>
<dbReference type="Pfam" id="PF10876">
    <property type="entry name" value="Phage_TAC_9"/>
    <property type="match status" value="1"/>
</dbReference>
<dbReference type="RefSeq" id="WP_236844895.1">
    <property type="nucleotide sequence ID" value="NZ_CP012542.1"/>
</dbReference>
<dbReference type="AlphaFoldDB" id="A0A6G5QHE7"/>
<gene>
    <name evidence="1" type="ORF">CMUC_1152</name>
</gene>
<sequence>MEKMVFNINGRNYSLRPANFFETKQHFTSLLSIAKKAVSMQENTINIDIGQLVANVGGAEFSGVENFILAYASVFDDEGKERLLKSRAEAEMHFNANRSDYIPLIIEGLKYHFLDFLPDTTKSLMSMQNLVAMGA</sequence>
<dbReference type="InterPro" id="IPR020351">
    <property type="entry name" value="Phage_TAC_9"/>
</dbReference>
<dbReference type="EMBL" id="CP012542">
    <property type="protein sequence ID" value="QCD44926.1"/>
    <property type="molecule type" value="Genomic_DNA"/>
</dbReference>
<dbReference type="Proteomes" id="UP000503264">
    <property type="component" value="Chromosome"/>
</dbReference>
<keyword evidence="2" id="KW-1185">Reference proteome</keyword>
<reference evidence="1 2" key="1">
    <citation type="submission" date="2016-07" db="EMBL/GenBank/DDBJ databases">
        <title>Comparative genomics of the Campylobacter concisus group.</title>
        <authorList>
            <person name="Miller W.G."/>
            <person name="Yee E."/>
            <person name="Chapman M.H."/>
            <person name="Huynh S."/>
            <person name="Bono J.L."/>
            <person name="On S.L.W."/>
            <person name="StLeger J."/>
            <person name="Foster G."/>
            <person name="Parker C.T."/>
        </authorList>
    </citation>
    <scope>NUCLEOTIDE SEQUENCE [LARGE SCALE GENOMIC DNA]</scope>
    <source>
        <strain evidence="1 2">CCUG 21559</strain>
    </source>
</reference>
<protein>
    <submittedName>
        <fullName evidence="1">Putative DUF2669 domain protein</fullName>
    </submittedName>
</protein>
<organism evidence="1 2">
    <name type="scientific">Campylobacter mucosalis CCUG 21559</name>
    <dbReference type="NCBI Taxonomy" id="1032067"/>
    <lineage>
        <taxon>Bacteria</taxon>
        <taxon>Pseudomonadati</taxon>
        <taxon>Campylobacterota</taxon>
        <taxon>Epsilonproteobacteria</taxon>
        <taxon>Campylobacterales</taxon>
        <taxon>Campylobacteraceae</taxon>
        <taxon>Campylobacter</taxon>
    </lineage>
</organism>
<evidence type="ECO:0000313" key="1">
    <source>
        <dbReference type="EMBL" id="QCD44926.1"/>
    </source>
</evidence>
<proteinExistence type="predicted"/>
<accession>A0A6G5QHE7</accession>